<dbReference type="AlphaFoldDB" id="A0A0A9D323"/>
<organism evidence="2">
    <name type="scientific">Arundo donax</name>
    <name type="common">Giant reed</name>
    <name type="synonym">Donax arundinaceus</name>
    <dbReference type="NCBI Taxonomy" id="35708"/>
    <lineage>
        <taxon>Eukaryota</taxon>
        <taxon>Viridiplantae</taxon>
        <taxon>Streptophyta</taxon>
        <taxon>Embryophyta</taxon>
        <taxon>Tracheophyta</taxon>
        <taxon>Spermatophyta</taxon>
        <taxon>Magnoliopsida</taxon>
        <taxon>Liliopsida</taxon>
        <taxon>Poales</taxon>
        <taxon>Poaceae</taxon>
        <taxon>PACMAD clade</taxon>
        <taxon>Arundinoideae</taxon>
        <taxon>Arundineae</taxon>
        <taxon>Arundo</taxon>
    </lineage>
</organism>
<evidence type="ECO:0000256" key="1">
    <source>
        <dbReference type="SAM" id="Phobius"/>
    </source>
</evidence>
<feature type="transmembrane region" description="Helical" evidence="1">
    <location>
        <begin position="38"/>
        <end position="62"/>
    </location>
</feature>
<keyword evidence="1" id="KW-0812">Transmembrane</keyword>
<name>A0A0A9D323_ARUDO</name>
<accession>A0A0A9D323</accession>
<proteinExistence type="predicted"/>
<keyword evidence="1" id="KW-0472">Membrane</keyword>
<reference evidence="2" key="2">
    <citation type="journal article" date="2015" name="Data Brief">
        <title>Shoot transcriptome of the giant reed, Arundo donax.</title>
        <authorList>
            <person name="Barrero R.A."/>
            <person name="Guerrero F.D."/>
            <person name="Moolhuijzen P."/>
            <person name="Goolsby J.A."/>
            <person name="Tidwell J."/>
            <person name="Bellgard S.E."/>
            <person name="Bellgard M.I."/>
        </authorList>
    </citation>
    <scope>NUCLEOTIDE SEQUENCE</scope>
    <source>
        <tissue evidence="2">Shoot tissue taken approximately 20 cm above the soil surface</tissue>
    </source>
</reference>
<protein>
    <submittedName>
        <fullName evidence="2">Uncharacterized protein</fullName>
    </submittedName>
</protein>
<evidence type="ECO:0000313" key="2">
    <source>
        <dbReference type="EMBL" id="JAD80055.1"/>
    </source>
</evidence>
<reference evidence="2" key="1">
    <citation type="submission" date="2014-09" db="EMBL/GenBank/DDBJ databases">
        <authorList>
            <person name="Magalhaes I.L.F."/>
            <person name="Oliveira U."/>
            <person name="Santos F.R."/>
            <person name="Vidigal T.H.D.A."/>
            <person name="Brescovit A.D."/>
            <person name="Santos A.J."/>
        </authorList>
    </citation>
    <scope>NUCLEOTIDE SEQUENCE</scope>
    <source>
        <tissue evidence="2">Shoot tissue taken approximately 20 cm above the soil surface</tissue>
    </source>
</reference>
<dbReference type="EMBL" id="GBRH01217840">
    <property type="protein sequence ID" value="JAD80055.1"/>
    <property type="molecule type" value="Transcribed_RNA"/>
</dbReference>
<keyword evidence="1" id="KW-1133">Transmembrane helix</keyword>
<sequence length="88" mass="10142">MCLIFFGLIVEGTRFVVFRFLSFSIKLRWQLQFGLLGAMVFLQTVICSLLSCQLFCYTISVLPMFSFIGLSKQCIGVPFNLQDCKFDY</sequence>